<organism evidence="1">
    <name type="scientific">gut metagenome</name>
    <dbReference type="NCBI Taxonomy" id="749906"/>
    <lineage>
        <taxon>unclassified sequences</taxon>
        <taxon>metagenomes</taxon>
        <taxon>organismal metagenomes</taxon>
    </lineage>
</organism>
<comment type="caution">
    <text evidence="1">The sequence shown here is derived from an EMBL/GenBank/DDBJ whole genome shotgun (WGS) entry which is preliminary data.</text>
</comment>
<gene>
    <name evidence="1" type="ORF">EVA_13209</name>
</gene>
<accession>J9FVY6</accession>
<sequence>TRGYVKIDFSPAWKLNAKVIDFIFFTNKKSKQGEAKDPEKPQNIFFRISPKMMIYARAYFKGEVMAEVTDIGFSNVDEIINRLTPMLRKDIPEGCVVQFRLLNCDSQKEAVYERSKGKGF</sequence>
<protein>
    <submittedName>
        <fullName evidence="1">Transposase</fullName>
    </submittedName>
</protein>
<proteinExistence type="predicted"/>
<dbReference type="EMBL" id="AMCI01004150">
    <property type="protein sequence ID" value="EJW98683.1"/>
    <property type="molecule type" value="Genomic_DNA"/>
</dbReference>
<name>J9FVY6_9ZZZZ</name>
<feature type="non-terminal residue" evidence="1">
    <location>
        <position position="1"/>
    </location>
</feature>
<evidence type="ECO:0000313" key="1">
    <source>
        <dbReference type="EMBL" id="EJW98683.1"/>
    </source>
</evidence>
<dbReference type="AlphaFoldDB" id="J9FVY6"/>
<reference evidence="1" key="1">
    <citation type="journal article" date="2012" name="PLoS ONE">
        <title>Gene sets for utilization of primary and secondary nutrition supplies in the distal gut of endangered iberian lynx.</title>
        <authorList>
            <person name="Alcaide M."/>
            <person name="Messina E."/>
            <person name="Richter M."/>
            <person name="Bargiela R."/>
            <person name="Peplies J."/>
            <person name="Huws S.A."/>
            <person name="Newbold C.J."/>
            <person name="Golyshin P.N."/>
            <person name="Simon M.A."/>
            <person name="Lopez G."/>
            <person name="Yakimov M.M."/>
            <person name="Ferrer M."/>
        </authorList>
    </citation>
    <scope>NUCLEOTIDE SEQUENCE</scope>
</reference>